<proteinExistence type="predicted"/>
<sequence>MVRQRFVVGIGGRPRLLVSDGSLGVSLIDRKSVQRAAFMWSAVMEGVLYAAHARCVHWGEFVDLPVYWTVKCMCFQAVKVIAIAHTALCPLTVSPMSLSWLPPRITVTYTRSNGDRVPATVISASECGQYVSIE</sequence>
<protein>
    <submittedName>
        <fullName evidence="1">Uncharacterized protein</fullName>
    </submittedName>
</protein>
<evidence type="ECO:0000313" key="1">
    <source>
        <dbReference type="EMBL" id="CAE0830574.1"/>
    </source>
</evidence>
<dbReference type="AlphaFoldDB" id="A0A7S4GAM7"/>
<organism evidence="1">
    <name type="scientific">Eutreptiella gymnastica</name>
    <dbReference type="NCBI Taxonomy" id="73025"/>
    <lineage>
        <taxon>Eukaryota</taxon>
        <taxon>Discoba</taxon>
        <taxon>Euglenozoa</taxon>
        <taxon>Euglenida</taxon>
        <taxon>Spirocuta</taxon>
        <taxon>Euglenophyceae</taxon>
        <taxon>Eutreptiales</taxon>
        <taxon>Eutreptiaceae</taxon>
        <taxon>Eutreptiella</taxon>
    </lineage>
</organism>
<dbReference type="EMBL" id="HBJA01121628">
    <property type="protein sequence ID" value="CAE0830574.1"/>
    <property type="molecule type" value="Transcribed_RNA"/>
</dbReference>
<reference evidence="1" key="1">
    <citation type="submission" date="2021-01" db="EMBL/GenBank/DDBJ databases">
        <authorList>
            <person name="Corre E."/>
            <person name="Pelletier E."/>
            <person name="Niang G."/>
            <person name="Scheremetjew M."/>
            <person name="Finn R."/>
            <person name="Kale V."/>
            <person name="Holt S."/>
            <person name="Cochrane G."/>
            <person name="Meng A."/>
            <person name="Brown T."/>
            <person name="Cohen L."/>
        </authorList>
    </citation>
    <scope>NUCLEOTIDE SEQUENCE</scope>
    <source>
        <strain evidence="1">CCMP1594</strain>
    </source>
</reference>
<name>A0A7S4GAM7_9EUGL</name>
<accession>A0A7S4GAM7</accession>
<gene>
    <name evidence="1" type="ORF">EGYM00163_LOCUS41855</name>
</gene>